<sequence length="85" mass="9608">MTSSDAVKDEFYEDLHALLATVPKVDKLIVLGAFNGLVETDHAAWQTTVSVAFTITGFFFCEPVRNTVYHYFFGSSFFLEEETED</sequence>
<proteinExistence type="predicted"/>
<name>A0A183TAG0_SCHSO</name>
<evidence type="ECO:0000313" key="1">
    <source>
        <dbReference type="EMBL" id="VDL99843.1"/>
    </source>
</evidence>
<reference evidence="3" key="1">
    <citation type="submission" date="2016-06" db="UniProtKB">
        <authorList>
            <consortium name="WormBaseParasite"/>
        </authorList>
    </citation>
    <scope>IDENTIFICATION</scope>
</reference>
<gene>
    <name evidence="1" type="ORF">SSLN_LOCUS13458</name>
</gene>
<reference evidence="1 2" key="2">
    <citation type="submission" date="2018-11" db="EMBL/GenBank/DDBJ databases">
        <authorList>
            <consortium name="Pathogen Informatics"/>
        </authorList>
    </citation>
    <scope>NUCLEOTIDE SEQUENCE [LARGE SCALE GENOMIC DNA]</scope>
    <source>
        <strain evidence="1 2">NST_G2</strain>
    </source>
</reference>
<dbReference type="OrthoDB" id="10030815at2759"/>
<protein>
    <submittedName>
        <fullName evidence="1 3">Uncharacterized protein</fullName>
    </submittedName>
</protein>
<accession>A0A183TAG0</accession>
<dbReference type="WBParaSite" id="SSLN_0001396201-mRNA-1">
    <property type="protein sequence ID" value="SSLN_0001396201-mRNA-1"/>
    <property type="gene ID" value="SSLN_0001396201"/>
</dbReference>
<organism evidence="3">
    <name type="scientific">Schistocephalus solidus</name>
    <name type="common">Tapeworm</name>
    <dbReference type="NCBI Taxonomy" id="70667"/>
    <lineage>
        <taxon>Eukaryota</taxon>
        <taxon>Metazoa</taxon>
        <taxon>Spiralia</taxon>
        <taxon>Lophotrochozoa</taxon>
        <taxon>Platyhelminthes</taxon>
        <taxon>Cestoda</taxon>
        <taxon>Eucestoda</taxon>
        <taxon>Diphyllobothriidea</taxon>
        <taxon>Diphyllobothriidae</taxon>
        <taxon>Schistocephalus</taxon>
    </lineage>
</organism>
<dbReference type="AlphaFoldDB" id="A0A183TAG0"/>
<evidence type="ECO:0000313" key="3">
    <source>
        <dbReference type="WBParaSite" id="SSLN_0001396201-mRNA-1"/>
    </source>
</evidence>
<keyword evidence="2" id="KW-1185">Reference proteome</keyword>
<dbReference type="Proteomes" id="UP000275846">
    <property type="component" value="Unassembled WGS sequence"/>
</dbReference>
<evidence type="ECO:0000313" key="2">
    <source>
        <dbReference type="Proteomes" id="UP000275846"/>
    </source>
</evidence>
<dbReference type="EMBL" id="UYSU01038102">
    <property type="protein sequence ID" value="VDL99843.1"/>
    <property type="molecule type" value="Genomic_DNA"/>
</dbReference>